<accession>A0A8K0GCB0</accession>
<evidence type="ECO:0000313" key="3">
    <source>
        <dbReference type="Proteomes" id="UP000801492"/>
    </source>
</evidence>
<sequence length="183" mass="19402">MSLQSAFPVQHQYSEPPFNQASWAQQTYASAALGSSSLSSSLSTSALPHAAALSASTIGSSSISSTSLGGTPSTSTTTSTPSQTSLYNSYNSSPLEQSNVLNPTNQFGYNMAQISPNQHGVGSQQSAVWSRHPTNNKMAENLTSWHENYSFFAGSHYGAHSPSEAKSGYPYFGTMEMCASRVH</sequence>
<proteinExistence type="predicted"/>
<feature type="compositionally biased region" description="Polar residues" evidence="1">
    <location>
        <begin position="87"/>
        <end position="102"/>
    </location>
</feature>
<protein>
    <submittedName>
        <fullName evidence="2">Uncharacterized protein</fullName>
    </submittedName>
</protein>
<dbReference type="EMBL" id="VTPC01008270">
    <property type="protein sequence ID" value="KAF2893068.1"/>
    <property type="molecule type" value="Genomic_DNA"/>
</dbReference>
<evidence type="ECO:0000313" key="2">
    <source>
        <dbReference type="EMBL" id="KAF2893068.1"/>
    </source>
</evidence>
<dbReference type="AlphaFoldDB" id="A0A8K0GCB0"/>
<organism evidence="2 3">
    <name type="scientific">Ignelater luminosus</name>
    <name type="common">Cucubano</name>
    <name type="synonym">Pyrophorus luminosus</name>
    <dbReference type="NCBI Taxonomy" id="2038154"/>
    <lineage>
        <taxon>Eukaryota</taxon>
        <taxon>Metazoa</taxon>
        <taxon>Ecdysozoa</taxon>
        <taxon>Arthropoda</taxon>
        <taxon>Hexapoda</taxon>
        <taxon>Insecta</taxon>
        <taxon>Pterygota</taxon>
        <taxon>Neoptera</taxon>
        <taxon>Endopterygota</taxon>
        <taxon>Coleoptera</taxon>
        <taxon>Polyphaga</taxon>
        <taxon>Elateriformia</taxon>
        <taxon>Elateroidea</taxon>
        <taxon>Elateridae</taxon>
        <taxon>Agrypninae</taxon>
        <taxon>Pyrophorini</taxon>
        <taxon>Ignelater</taxon>
    </lineage>
</organism>
<feature type="region of interest" description="Disordered" evidence="1">
    <location>
        <begin position="63"/>
        <end position="102"/>
    </location>
</feature>
<feature type="compositionally biased region" description="Low complexity" evidence="1">
    <location>
        <begin position="63"/>
        <end position="86"/>
    </location>
</feature>
<reference evidence="2" key="1">
    <citation type="submission" date="2019-08" db="EMBL/GenBank/DDBJ databases">
        <title>The genome of the North American firefly Photinus pyralis.</title>
        <authorList>
            <consortium name="Photinus pyralis genome working group"/>
            <person name="Fallon T.R."/>
            <person name="Sander Lower S.E."/>
            <person name="Weng J.-K."/>
        </authorList>
    </citation>
    <scope>NUCLEOTIDE SEQUENCE</scope>
    <source>
        <strain evidence="2">TRF0915ILg1</strain>
        <tissue evidence="2">Whole body</tissue>
    </source>
</reference>
<dbReference type="Proteomes" id="UP000801492">
    <property type="component" value="Unassembled WGS sequence"/>
</dbReference>
<comment type="caution">
    <text evidence="2">The sequence shown here is derived from an EMBL/GenBank/DDBJ whole genome shotgun (WGS) entry which is preliminary data.</text>
</comment>
<gene>
    <name evidence="2" type="ORF">ILUMI_13101</name>
</gene>
<dbReference type="OrthoDB" id="3225452at2759"/>
<name>A0A8K0GCB0_IGNLU</name>
<keyword evidence="3" id="KW-1185">Reference proteome</keyword>
<evidence type="ECO:0000256" key="1">
    <source>
        <dbReference type="SAM" id="MobiDB-lite"/>
    </source>
</evidence>